<dbReference type="InterPro" id="IPR036986">
    <property type="entry name" value="S4_RNA-bd_sf"/>
</dbReference>
<keyword evidence="6" id="KW-1185">Reference proteome</keyword>
<dbReference type="STRING" id="1806891.Cs308_0966"/>
<dbReference type="PANTHER" id="PTHR21600:SF44">
    <property type="entry name" value="RIBOSOMAL LARGE SUBUNIT PSEUDOURIDINE SYNTHASE D"/>
    <property type="match status" value="1"/>
</dbReference>
<gene>
    <name evidence="5" type="ORF">Cs308_0966</name>
</gene>
<dbReference type="GO" id="GO:0000455">
    <property type="term" value="P:enzyme-directed rRNA pseudouridine synthesis"/>
    <property type="evidence" value="ECO:0007669"/>
    <property type="project" value="TreeGrafter"/>
</dbReference>
<dbReference type="PANTHER" id="PTHR21600">
    <property type="entry name" value="MITOCHONDRIAL RNA PSEUDOURIDINE SYNTHASE"/>
    <property type="match status" value="1"/>
</dbReference>
<dbReference type="Gene3D" id="3.10.290.10">
    <property type="entry name" value="RNA-binding S4 domain"/>
    <property type="match status" value="1"/>
</dbReference>
<dbReference type="Pfam" id="PF00849">
    <property type="entry name" value="PseudoU_synth_2"/>
    <property type="match status" value="1"/>
</dbReference>
<evidence type="ECO:0000256" key="3">
    <source>
        <dbReference type="PROSITE-ProRule" id="PRU00182"/>
    </source>
</evidence>
<dbReference type="CDD" id="cd00165">
    <property type="entry name" value="S4"/>
    <property type="match status" value="1"/>
</dbReference>
<accession>A0A1A9HYX7</accession>
<evidence type="ECO:0000256" key="2">
    <source>
        <dbReference type="ARBA" id="ARBA00023235"/>
    </source>
</evidence>
<evidence type="ECO:0000313" key="5">
    <source>
        <dbReference type="EMBL" id="ANH79136.1"/>
    </source>
</evidence>
<keyword evidence="2" id="KW-0413">Isomerase</keyword>
<dbReference type="SUPFAM" id="SSF55120">
    <property type="entry name" value="Pseudouridine synthase"/>
    <property type="match status" value="1"/>
</dbReference>
<dbReference type="InterPro" id="IPR006145">
    <property type="entry name" value="PsdUridine_synth_RsuA/RluA"/>
</dbReference>
<dbReference type="PATRIC" id="fig|1806891.3.peg.959"/>
<feature type="domain" description="RNA-binding S4" evidence="4">
    <location>
        <begin position="12"/>
        <end position="69"/>
    </location>
</feature>
<organism evidence="5 6">
    <name type="scientific">Candidatus Chlamydia sanziniae</name>
    <dbReference type="NCBI Taxonomy" id="1806891"/>
    <lineage>
        <taxon>Bacteria</taxon>
        <taxon>Pseudomonadati</taxon>
        <taxon>Chlamydiota</taxon>
        <taxon>Chlamydiia</taxon>
        <taxon>Chlamydiales</taxon>
        <taxon>Chlamydiaceae</taxon>
        <taxon>Chlamydia/Chlamydophila group</taxon>
        <taxon>Chlamydia</taxon>
    </lineage>
</organism>
<dbReference type="OrthoDB" id="9807829at2"/>
<comment type="similarity">
    <text evidence="1">Belongs to the pseudouridine synthase RluA family.</text>
</comment>
<dbReference type="InterPro" id="IPR002942">
    <property type="entry name" value="S4_RNA-bd"/>
</dbReference>
<protein>
    <submittedName>
        <fullName evidence="5">Ribosomal large subunit pseudouridine synthase C</fullName>
    </submittedName>
</protein>
<dbReference type="InterPro" id="IPR006224">
    <property type="entry name" value="PsdUridine_synth_RluA-like_CS"/>
</dbReference>
<dbReference type="GO" id="GO:0120159">
    <property type="term" value="F:rRNA pseudouridine synthase activity"/>
    <property type="evidence" value="ECO:0007669"/>
    <property type="project" value="UniProtKB-ARBA"/>
</dbReference>
<dbReference type="GO" id="GO:0003723">
    <property type="term" value="F:RNA binding"/>
    <property type="evidence" value="ECO:0007669"/>
    <property type="project" value="UniProtKB-KW"/>
</dbReference>
<proteinExistence type="inferred from homology"/>
<evidence type="ECO:0000259" key="4">
    <source>
        <dbReference type="SMART" id="SM00363"/>
    </source>
</evidence>
<dbReference type="SMART" id="SM00363">
    <property type="entry name" value="S4"/>
    <property type="match status" value="1"/>
</dbReference>
<dbReference type="SUPFAM" id="SSF55174">
    <property type="entry name" value="Alpha-L RNA-binding motif"/>
    <property type="match status" value="1"/>
</dbReference>
<keyword evidence="3" id="KW-0694">RNA-binding</keyword>
<name>A0A1A9HYX7_9CHLA</name>
<dbReference type="CDD" id="cd02869">
    <property type="entry name" value="PseudoU_synth_RluA_like"/>
    <property type="match status" value="1"/>
</dbReference>
<dbReference type="InterPro" id="IPR020103">
    <property type="entry name" value="PsdUridine_synth_cat_dom_sf"/>
</dbReference>
<dbReference type="Proteomes" id="UP000078162">
    <property type="component" value="Chromosome"/>
</dbReference>
<evidence type="ECO:0000256" key="1">
    <source>
        <dbReference type="ARBA" id="ARBA00010876"/>
    </source>
</evidence>
<dbReference type="InterPro" id="IPR050188">
    <property type="entry name" value="RluA_PseudoU_synthase"/>
</dbReference>
<evidence type="ECO:0000313" key="6">
    <source>
        <dbReference type="Proteomes" id="UP000078162"/>
    </source>
</evidence>
<dbReference type="AlphaFoldDB" id="A0A1A9HYX7"/>
<dbReference type="PROSITE" id="PS50889">
    <property type="entry name" value="S4"/>
    <property type="match status" value="1"/>
</dbReference>
<dbReference type="Gene3D" id="3.30.2350.10">
    <property type="entry name" value="Pseudouridine synthase"/>
    <property type="match status" value="1"/>
</dbReference>
<sequence length="275" mass="31540">MEQFAWIAIHSARLSSFLRSHLSSYSKQAIVNTIRHHRCQVNGSIERFESYKVQPGDHITVSLISEQQELKLLWEDTCSAIYDKPPYVTTEEVATRTGLHIVHRLDRDTSGCLLLGKSHDATTQLMKLFKQRKIHKQYIALVFGHPKKNFGTITTYTAPQYRRCGAVIYGSTLPSQGKITITQWSVLQRHKRYTLLFCHPLTGRTHQIRLQMKLLGHPIVGDIDYGSKQQPPKVFRPLLHAHSLTFTSPFSGKRLKIETSSTEDPRKYAAYLLEN</sequence>
<dbReference type="EMBL" id="CP014639">
    <property type="protein sequence ID" value="ANH79136.1"/>
    <property type="molecule type" value="Genomic_DNA"/>
</dbReference>
<dbReference type="PROSITE" id="PS01129">
    <property type="entry name" value="PSI_RLU"/>
    <property type="match status" value="1"/>
</dbReference>
<dbReference type="RefSeq" id="WP_066483174.1">
    <property type="nucleotide sequence ID" value="NZ_CP014639.1"/>
</dbReference>
<dbReference type="KEGG" id="csaz:Cs308_0966"/>
<reference evidence="5 6" key="1">
    <citation type="submission" date="2016-03" db="EMBL/GenBank/DDBJ databases">
        <title>Culture-independent genomics supports pathogen discovery for uncultivable bacteria within the genus Chlamydia.</title>
        <authorList>
            <person name="Taylor-Brown A."/>
            <person name="Bachmann N.L."/>
            <person name="Borel N."/>
            <person name="Polkinghorne A."/>
        </authorList>
    </citation>
    <scope>NUCLEOTIDE SEQUENCE [LARGE SCALE GENOMIC DNA]</scope>
    <source>
        <strain evidence="5 6">2742-308</strain>
    </source>
</reference>